<dbReference type="SUPFAM" id="SSF56601">
    <property type="entry name" value="beta-lactamase/transpeptidase-like"/>
    <property type="match status" value="1"/>
</dbReference>
<feature type="signal peptide" evidence="1">
    <location>
        <begin position="1"/>
        <end position="34"/>
    </location>
</feature>
<comment type="caution">
    <text evidence="3">The sequence shown here is derived from an EMBL/GenBank/DDBJ whole genome shotgun (WGS) entry which is preliminary data.</text>
</comment>
<accession>A0A5D4XTQ6</accession>
<evidence type="ECO:0000256" key="1">
    <source>
        <dbReference type="SAM" id="SignalP"/>
    </source>
</evidence>
<keyword evidence="1" id="KW-0732">Signal</keyword>
<dbReference type="InterPro" id="IPR050491">
    <property type="entry name" value="AmpC-like"/>
</dbReference>
<name>A0A5D4XTQ6_9GAMM</name>
<keyword evidence="4" id="KW-1185">Reference proteome</keyword>
<feature type="chain" id="PRO_5023021034" evidence="1">
    <location>
        <begin position="35"/>
        <end position="490"/>
    </location>
</feature>
<dbReference type="Proteomes" id="UP000324973">
    <property type="component" value="Unassembled WGS sequence"/>
</dbReference>
<dbReference type="Gene3D" id="3.40.710.10">
    <property type="entry name" value="DD-peptidase/beta-lactamase superfamily"/>
    <property type="match status" value="1"/>
</dbReference>
<dbReference type="InterPro" id="IPR012338">
    <property type="entry name" value="Beta-lactam/transpept-like"/>
</dbReference>
<evidence type="ECO:0000313" key="3">
    <source>
        <dbReference type="EMBL" id="TYT26160.1"/>
    </source>
</evidence>
<dbReference type="AlphaFoldDB" id="A0A5D4XTQ6"/>
<proteinExistence type="predicted"/>
<dbReference type="PANTHER" id="PTHR46825:SF9">
    <property type="entry name" value="BETA-LACTAMASE-RELATED DOMAIN-CONTAINING PROTEIN"/>
    <property type="match status" value="1"/>
</dbReference>
<gene>
    <name evidence="3" type="ORF">FZO89_07745</name>
</gene>
<evidence type="ECO:0000259" key="2">
    <source>
        <dbReference type="Pfam" id="PF00144"/>
    </source>
</evidence>
<dbReference type="EMBL" id="VTFT01000001">
    <property type="protein sequence ID" value="TYT26160.1"/>
    <property type="molecule type" value="Genomic_DNA"/>
</dbReference>
<protein>
    <submittedName>
        <fullName evidence="3">Beta-lactamase family protein</fullName>
    </submittedName>
</protein>
<dbReference type="OrthoDB" id="9799367at2"/>
<reference evidence="3 4" key="1">
    <citation type="submission" date="2019-08" db="EMBL/GenBank/DDBJ databases">
        <title>Luteimonas viscosus sp. nov., isolated from soil of a sunflower field.</title>
        <authorList>
            <person name="Jianli Z."/>
            <person name="Ying Z."/>
        </authorList>
    </citation>
    <scope>NUCLEOTIDE SEQUENCE [LARGE SCALE GENOMIC DNA]</scope>
    <source>
        <strain evidence="3 4">XBU10</strain>
    </source>
</reference>
<organism evidence="3 4">
    <name type="scientific">Luteimonas viscosa</name>
    <dbReference type="NCBI Taxonomy" id="1132694"/>
    <lineage>
        <taxon>Bacteria</taxon>
        <taxon>Pseudomonadati</taxon>
        <taxon>Pseudomonadota</taxon>
        <taxon>Gammaproteobacteria</taxon>
        <taxon>Lysobacterales</taxon>
        <taxon>Lysobacteraceae</taxon>
        <taxon>Luteimonas</taxon>
    </lineage>
</organism>
<dbReference type="InterPro" id="IPR001466">
    <property type="entry name" value="Beta-lactam-related"/>
</dbReference>
<dbReference type="PANTHER" id="PTHR46825">
    <property type="entry name" value="D-ALANYL-D-ALANINE-CARBOXYPEPTIDASE/ENDOPEPTIDASE AMPH"/>
    <property type="match status" value="1"/>
</dbReference>
<sequence>MIAASASTEPSRAAAMSRAFALLLACCLPLTSLAQSPPAPTATAAPASESAVDPARQALDAWLAAFNSGERAPLEAYRERWKPDMDVDRMLEFHAETGGLRLVRHEPSEPGKAYALLQEMESDTVARMQMTVTPGEPARLEIRTIDPPEDLRVARMTASAAIDALVAKADAQAAKDAFSGVLLVADGDDVLLQRAWNRAGAPADAPITLDTKFRIGSMNKMFTAVATLQLVQAGKLSLDGTVGEYLPGYPNAEIAKVTIRQLLTHSGGTGDFFGPEFDAQRLSLKTHDDYVRLFGARAPTHPPGAEQRYSNYGFLLLGAIIERASGQSYYDYVDAHVFAPAGMQGSGSLPEDVAVPGRATAYMRKDGAWTDAADTLPYRGTAAGGGYSTAGDLLKFARALLAGTLLSPELLAEATRNQTPWYGYGFMSREQDGVRMFGHGGGAPGMNGDLRVYPAQGLVVVGLANVDPPAANRLVDYYLLRRPLPATLAR</sequence>
<feature type="domain" description="Beta-lactamase-related" evidence="2">
    <location>
        <begin position="174"/>
        <end position="480"/>
    </location>
</feature>
<dbReference type="Pfam" id="PF00144">
    <property type="entry name" value="Beta-lactamase"/>
    <property type="match status" value="1"/>
</dbReference>
<evidence type="ECO:0000313" key="4">
    <source>
        <dbReference type="Proteomes" id="UP000324973"/>
    </source>
</evidence>